<sequence>MNLNNCFISLPYRIIRDDGTDIDLYIPIDMLTVDFRDSNIEYLNRIQFPLVKAILLRASTKSMDVTLHFLRDIDLLSSFANMDITLKETHLYIDKKSGYIIVELK</sequence>
<dbReference type="Proteomes" id="UP001314903">
    <property type="component" value="Unassembled WGS sequence"/>
</dbReference>
<accession>A0ABS4KGY9</accession>
<protein>
    <submittedName>
        <fullName evidence="1">Uncharacterized protein</fullName>
    </submittedName>
</protein>
<gene>
    <name evidence="1" type="ORF">J2Z35_000839</name>
</gene>
<name>A0ABS4KGY9_9FIRM</name>
<dbReference type="EMBL" id="JAGGLI010000006">
    <property type="protein sequence ID" value="MBP2027047.1"/>
    <property type="molecule type" value="Genomic_DNA"/>
</dbReference>
<organism evidence="1 2">
    <name type="scientific">Acetoanaerobium pronyense</name>
    <dbReference type="NCBI Taxonomy" id="1482736"/>
    <lineage>
        <taxon>Bacteria</taxon>
        <taxon>Bacillati</taxon>
        <taxon>Bacillota</taxon>
        <taxon>Clostridia</taxon>
        <taxon>Peptostreptococcales</taxon>
        <taxon>Filifactoraceae</taxon>
        <taxon>Acetoanaerobium</taxon>
    </lineage>
</organism>
<comment type="caution">
    <text evidence="1">The sequence shown here is derived from an EMBL/GenBank/DDBJ whole genome shotgun (WGS) entry which is preliminary data.</text>
</comment>
<evidence type="ECO:0000313" key="1">
    <source>
        <dbReference type="EMBL" id="MBP2027047.1"/>
    </source>
</evidence>
<reference evidence="1 2" key="1">
    <citation type="submission" date="2021-03" db="EMBL/GenBank/DDBJ databases">
        <title>Genomic Encyclopedia of Type Strains, Phase IV (KMG-IV): sequencing the most valuable type-strain genomes for metagenomic binning, comparative biology and taxonomic classification.</title>
        <authorList>
            <person name="Goeker M."/>
        </authorList>
    </citation>
    <scope>NUCLEOTIDE SEQUENCE [LARGE SCALE GENOMIC DNA]</scope>
    <source>
        <strain evidence="1 2">DSM 27512</strain>
    </source>
</reference>
<keyword evidence="2" id="KW-1185">Reference proteome</keyword>
<evidence type="ECO:0000313" key="2">
    <source>
        <dbReference type="Proteomes" id="UP001314903"/>
    </source>
</evidence>
<proteinExistence type="predicted"/>
<dbReference type="RefSeq" id="WP_209659698.1">
    <property type="nucleotide sequence ID" value="NZ_JAGGLI010000006.1"/>
</dbReference>